<keyword evidence="3" id="KW-1185">Reference proteome</keyword>
<dbReference type="Proteomes" id="UP000735302">
    <property type="component" value="Unassembled WGS sequence"/>
</dbReference>
<evidence type="ECO:0000313" key="3">
    <source>
        <dbReference type="Proteomes" id="UP000735302"/>
    </source>
</evidence>
<protein>
    <submittedName>
        <fullName evidence="2">Uncharacterized protein</fullName>
    </submittedName>
</protein>
<evidence type="ECO:0000256" key="1">
    <source>
        <dbReference type="SAM" id="MobiDB-lite"/>
    </source>
</evidence>
<comment type="caution">
    <text evidence="2">The sequence shown here is derived from an EMBL/GenBank/DDBJ whole genome shotgun (WGS) entry which is preliminary data.</text>
</comment>
<accession>A0AAV4DRD5</accession>
<dbReference type="AlphaFoldDB" id="A0AAV4DRD5"/>
<sequence length="153" mass="16936">MTNGTSKFYQSHRGGPPSGLGAGSGARNRDRMASADLMVYLLTTVPSTETSTSIEVYRCGNIIQILLETKSLSSNNEERTAHTTQTESKGTAGFIVLPLTTLPLRIQESHIIQAFLLFKSPLDLSKCKIVQCIRSFFVCRYRLEAPDKLNHEN</sequence>
<name>A0AAV4DRD5_9GAST</name>
<gene>
    <name evidence="2" type="ORF">PoB_007295600</name>
</gene>
<dbReference type="EMBL" id="BLXT01008186">
    <property type="protein sequence ID" value="GFO46451.1"/>
    <property type="molecule type" value="Genomic_DNA"/>
</dbReference>
<feature type="region of interest" description="Disordered" evidence="1">
    <location>
        <begin position="1"/>
        <end position="27"/>
    </location>
</feature>
<proteinExistence type="predicted"/>
<organism evidence="2 3">
    <name type="scientific">Plakobranchus ocellatus</name>
    <dbReference type="NCBI Taxonomy" id="259542"/>
    <lineage>
        <taxon>Eukaryota</taxon>
        <taxon>Metazoa</taxon>
        <taxon>Spiralia</taxon>
        <taxon>Lophotrochozoa</taxon>
        <taxon>Mollusca</taxon>
        <taxon>Gastropoda</taxon>
        <taxon>Heterobranchia</taxon>
        <taxon>Euthyneura</taxon>
        <taxon>Panpulmonata</taxon>
        <taxon>Sacoglossa</taxon>
        <taxon>Placobranchoidea</taxon>
        <taxon>Plakobranchidae</taxon>
        <taxon>Plakobranchus</taxon>
    </lineage>
</organism>
<evidence type="ECO:0000313" key="2">
    <source>
        <dbReference type="EMBL" id="GFO46451.1"/>
    </source>
</evidence>
<reference evidence="2 3" key="1">
    <citation type="journal article" date="2021" name="Elife">
        <title>Chloroplast acquisition without the gene transfer in kleptoplastic sea slugs, Plakobranchus ocellatus.</title>
        <authorList>
            <person name="Maeda T."/>
            <person name="Takahashi S."/>
            <person name="Yoshida T."/>
            <person name="Shimamura S."/>
            <person name="Takaki Y."/>
            <person name="Nagai Y."/>
            <person name="Toyoda A."/>
            <person name="Suzuki Y."/>
            <person name="Arimoto A."/>
            <person name="Ishii H."/>
            <person name="Satoh N."/>
            <person name="Nishiyama T."/>
            <person name="Hasebe M."/>
            <person name="Maruyama T."/>
            <person name="Minagawa J."/>
            <person name="Obokata J."/>
            <person name="Shigenobu S."/>
        </authorList>
    </citation>
    <scope>NUCLEOTIDE SEQUENCE [LARGE SCALE GENOMIC DNA]</scope>
</reference>